<comment type="similarity">
    <text evidence="2 7">Belongs to the enhancer of polycomb family.</text>
</comment>
<keyword evidence="3 7" id="KW-0805">Transcription regulation</keyword>
<evidence type="ECO:0000256" key="4">
    <source>
        <dbReference type="ARBA" id="ARBA00023163"/>
    </source>
</evidence>
<dbReference type="EMBL" id="JAYKXP010000011">
    <property type="protein sequence ID" value="KAK7052981.1"/>
    <property type="molecule type" value="Genomic_DNA"/>
</dbReference>
<keyword evidence="11" id="KW-1185">Reference proteome</keyword>
<evidence type="ECO:0000313" key="10">
    <source>
        <dbReference type="EMBL" id="KAK7052981.1"/>
    </source>
</evidence>
<reference evidence="10 11" key="1">
    <citation type="submission" date="2024-01" db="EMBL/GenBank/DDBJ databases">
        <title>A draft genome for a cacao thread blight-causing isolate of Paramarasmius palmivorus.</title>
        <authorList>
            <person name="Baruah I.K."/>
            <person name="Bukari Y."/>
            <person name="Amoako-Attah I."/>
            <person name="Meinhardt L.W."/>
            <person name="Bailey B.A."/>
            <person name="Cohen S.P."/>
        </authorList>
    </citation>
    <scope>NUCLEOTIDE SEQUENCE [LARGE SCALE GENOMIC DNA]</scope>
    <source>
        <strain evidence="10 11">GH-12</strain>
    </source>
</reference>
<keyword evidence="4 7" id="KW-0804">Transcription</keyword>
<accession>A0AAW0DQ46</accession>
<feature type="compositionally biased region" description="Low complexity" evidence="8">
    <location>
        <begin position="663"/>
        <end position="677"/>
    </location>
</feature>
<comment type="function">
    <text evidence="6">Component of the NuA4 histone acetyltransferase complex which is involved in transcriptional activation of selected genes principally by acetylation of nucleosomal histone H4 and H2A. The NuA4 complex is also involved in DNA repair. Involved in gene silencing by neighboring heterochromatin, blockage of the silencing spreading along the chromosome, and required for cell cycle progression through G2/M.</text>
</comment>
<dbReference type="Pfam" id="PF10513">
    <property type="entry name" value="EPL1"/>
    <property type="match status" value="1"/>
</dbReference>
<evidence type="ECO:0000259" key="9">
    <source>
        <dbReference type="Pfam" id="PF10513"/>
    </source>
</evidence>
<gene>
    <name evidence="10" type="primary">EPL1_1</name>
    <name evidence="10" type="ORF">VNI00_004302</name>
</gene>
<dbReference type="InterPro" id="IPR019542">
    <property type="entry name" value="Enhancer_polycomb-like_N"/>
</dbReference>
<dbReference type="GO" id="GO:0005634">
    <property type="term" value="C:nucleus"/>
    <property type="evidence" value="ECO:0007669"/>
    <property type="project" value="UniProtKB-SubCell"/>
</dbReference>
<feature type="domain" description="Enhancer of polycomb-like N-terminal" evidence="9">
    <location>
        <begin position="15"/>
        <end position="214"/>
    </location>
</feature>
<feature type="region of interest" description="Disordered" evidence="8">
    <location>
        <begin position="1"/>
        <end position="21"/>
    </location>
</feature>
<evidence type="ECO:0000256" key="1">
    <source>
        <dbReference type="ARBA" id="ARBA00004123"/>
    </source>
</evidence>
<dbReference type="InterPro" id="IPR024943">
    <property type="entry name" value="Enhancer_polycomb"/>
</dbReference>
<evidence type="ECO:0000256" key="8">
    <source>
        <dbReference type="SAM" id="MobiDB-lite"/>
    </source>
</evidence>
<comment type="caution">
    <text evidence="10">The sequence shown here is derived from an EMBL/GenBank/DDBJ whole genome shotgun (WGS) entry which is preliminary data.</text>
</comment>
<evidence type="ECO:0000256" key="5">
    <source>
        <dbReference type="ARBA" id="ARBA00023242"/>
    </source>
</evidence>
<dbReference type="PANTHER" id="PTHR14898">
    <property type="entry name" value="ENHANCER OF POLYCOMB"/>
    <property type="match status" value="1"/>
</dbReference>
<feature type="compositionally biased region" description="Polar residues" evidence="8">
    <location>
        <begin position="683"/>
        <end position="692"/>
    </location>
</feature>
<feature type="compositionally biased region" description="Low complexity" evidence="8">
    <location>
        <begin position="731"/>
        <end position="746"/>
    </location>
</feature>
<dbReference type="Proteomes" id="UP001383192">
    <property type="component" value="Unassembled WGS sequence"/>
</dbReference>
<evidence type="ECO:0000256" key="6">
    <source>
        <dbReference type="ARBA" id="ARBA00025513"/>
    </source>
</evidence>
<evidence type="ECO:0000256" key="2">
    <source>
        <dbReference type="ARBA" id="ARBA00008035"/>
    </source>
</evidence>
<sequence length="874" mass="97299">MGRPGQPPAGTLRNRNRINNKSRLKIVHGNLDTDTIIPDEDEEKNRLLQSVAGVDQEDANEHHLQQVLSAAAQQNQFNRSTRGVEKEKKEEPKAYIPTPDSTGVVSNHEQLYPSNKWKDPVGYVYSTSTVEESVNAALVGGFTYYMDERDAEWLAKNNEEARGEGTSVQGSVSPSGTKISPRSSKGKEREPDSSQPVAMSEDIFELVMGLFEKTTHEKTEFLHHSLETGMTFPPFTDYQEIFSSPLPPSTFTSFSLPSWLPSPADFTRIAQAVYPYWKERRLERSGHRIIPTLNFDETDTLNEGYICFRRRDVKAVRKTRASQINTSDKLARLQAELTIPLDLAKSVLQREELKRDALRHSRYIWEQRMQMVELRLQNPALAEKGDDELLIDKERLKKSEQKLKIPPKAGEATQPIVPQKPRPKDLAALIQSRVDGYMAKHKEHDQHWEDVIDTGYVAPPTTYGSRLFKYISSSSQSEDNTRSRRPVRMRYGRGGRVFMDRRMQSNGTLPRRRDRANDDDAMDVDDVDDERSRRLAERWRYDSDDGPIYGPGGSDEQDRIIVDDFDHRYLRYTIPLLTEQEVTCLVNDPTFIKYGPDGQKEAYVPFRLGQPPRILTAQQQQQLLAQVTQSSVPVSQQMKVSNPGEHQSVVSAVRRQSISAVVPPSSTPTSTTSTSPPKMVQIPQPTMSSNGNRPAINLPHVDGGASFSVPIGASGTLVPTQPQPQPKTEVQPQAQAQSPSQSQPQADGQTTQALPKTTTVNGTSSNGVNPYAALGLSGLIPSQFTAQQVQTLRSALNSSNLPDAVAQQVRLQVATNMHLPNSTTMNPKLPPVRQNVGNANSLVQKRANGSPATQSQSSPPPRAAQTHGHSKGGY</sequence>
<name>A0AAW0DQ46_9AGAR</name>
<feature type="region of interest" description="Disordered" evidence="8">
    <location>
        <begin position="821"/>
        <end position="874"/>
    </location>
</feature>
<keyword evidence="5 7" id="KW-0539">Nucleus</keyword>
<evidence type="ECO:0000256" key="7">
    <source>
        <dbReference type="RuleBase" id="RU361124"/>
    </source>
</evidence>
<feature type="compositionally biased region" description="Acidic residues" evidence="8">
    <location>
        <begin position="517"/>
        <end position="529"/>
    </location>
</feature>
<proteinExistence type="inferred from homology"/>
<comment type="subcellular location">
    <subcellularLocation>
        <location evidence="1 7">Nucleus</location>
    </subcellularLocation>
</comment>
<feature type="compositionally biased region" description="Polar residues" evidence="8">
    <location>
        <begin position="747"/>
        <end position="766"/>
    </location>
</feature>
<evidence type="ECO:0000256" key="3">
    <source>
        <dbReference type="ARBA" id="ARBA00023015"/>
    </source>
</evidence>
<evidence type="ECO:0000313" key="11">
    <source>
        <dbReference type="Proteomes" id="UP001383192"/>
    </source>
</evidence>
<feature type="region of interest" description="Disordered" evidence="8">
    <location>
        <begin position="659"/>
        <end position="766"/>
    </location>
</feature>
<feature type="region of interest" description="Disordered" evidence="8">
    <location>
        <begin position="160"/>
        <end position="198"/>
    </location>
</feature>
<dbReference type="AlphaFoldDB" id="A0AAW0DQ46"/>
<feature type="region of interest" description="Disordered" evidence="8">
    <location>
        <begin position="501"/>
        <end position="529"/>
    </location>
</feature>
<feature type="compositionally biased region" description="Basic and acidic residues" evidence="8">
    <location>
        <begin position="82"/>
        <end position="93"/>
    </location>
</feature>
<organism evidence="10 11">
    <name type="scientific">Paramarasmius palmivorus</name>
    <dbReference type="NCBI Taxonomy" id="297713"/>
    <lineage>
        <taxon>Eukaryota</taxon>
        <taxon>Fungi</taxon>
        <taxon>Dikarya</taxon>
        <taxon>Basidiomycota</taxon>
        <taxon>Agaricomycotina</taxon>
        <taxon>Agaricomycetes</taxon>
        <taxon>Agaricomycetidae</taxon>
        <taxon>Agaricales</taxon>
        <taxon>Marasmiineae</taxon>
        <taxon>Marasmiaceae</taxon>
        <taxon>Paramarasmius</taxon>
    </lineage>
</organism>
<feature type="region of interest" description="Disordered" evidence="8">
    <location>
        <begin position="77"/>
        <end position="106"/>
    </location>
</feature>
<dbReference type="GO" id="GO:0035267">
    <property type="term" value="C:NuA4 histone acetyltransferase complex"/>
    <property type="evidence" value="ECO:0007669"/>
    <property type="project" value="InterPro"/>
</dbReference>
<feature type="compositionally biased region" description="Polar residues" evidence="8">
    <location>
        <begin position="166"/>
        <end position="183"/>
    </location>
</feature>
<dbReference type="GO" id="GO:0006357">
    <property type="term" value="P:regulation of transcription by RNA polymerase II"/>
    <property type="evidence" value="ECO:0007669"/>
    <property type="project" value="InterPro"/>
</dbReference>
<protein>
    <recommendedName>
        <fullName evidence="7">Enhancer of polycomb-like protein</fullName>
    </recommendedName>
</protein>